<dbReference type="InParanoid" id="D2W6C8"/>
<dbReference type="EMBL" id="GG739305">
    <property type="protein sequence ID" value="EFC35374.1"/>
    <property type="molecule type" value="Genomic_DNA"/>
</dbReference>
<protein>
    <submittedName>
        <fullName evidence="2">Predicted protein</fullName>
    </submittedName>
</protein>
<keyword evidence="3" id="KW-1185">Reference proteome</keyword>
<sequence>MSRDVIVIQDTTIATVQVLNKVVVQVGTNSFTDVIIICSVVCASCLILILVGIIALYLCILRKKRRYYLQREDVDTESQHMKRQLVFHTSKLSDSESSLVTVKVFF</sequence>
<dbReference type="AlphaFoldDB" id="D2W6C8"/>
<organism evidence="3">
    <name type="scientific">Naegleria gruberi</name>
    <name type="common">Amoeba</name>
    <dbReference type="NCBI Taxonomy" id="5762"/>
    <lineage>
        <taxon>Eukaryota</taxon>
        <taxon>Discoba</taxon>
        <taxon>Heterolobosea</taxon>
        <taxon>Tetramitia</taxon>
        <taxon>Eutetramitia</taxon>
        <taxon>Vahlkampfiidae</taxon>
        <taxon>Naegleria</taxon>
    </lineage>
</organism>
<gene>
    <name evidence="2" type="ORF">NAEGRDRAFT_76971</name>
</gene>
<evidence type="ECO:0000313" key="3">
    <source>
        <dbReference type="Proteomes" id="UP000006671"/>
    </source>
</evidence>
<accession>D2W6C8</accession>
<feature type="transmembrane region" description="Helical" evidence="1">
    <location>
        <begin position="34"/>
        <end position="61"/>
    </location>
</feature>
<evidence type="ECO:0000313" key="2">
    <source>
        <dbReference type="EMBL" id="EFC35374.1"/>
    </source>
</evidence>
<dbReference type="VEuPathDB" id="AmoebaDB:NAEGRDRAFT_76971"/>
<keyword evidence="1" id="KW-0472">Membrane</keyword>
<name>D2W6C8_NAEGR</name>
<evidence type="ECO:0000256" key="1">
    <source>
        <dbReference type="SAM" id="Phobius"/>
    </source>
</evidence>
<keyword evidence="1" id="KW-1133">Transmembrane helix</keyword>
<keyword evidence="1" id="KW-0812">Transmembrane</keyword>
<dbReference type="Proteomes" id="UP000006671">
    <property type="component" value="Unassembled WGS sequence"/>
</dbReference>
<dbReference type="KEGG" id="ngr:NAEGRDRAFT_76971"/>
<dbReference type="RefSeq" id="XP_002668118.1">
    <property type="nucleotide sequence ID" value="XM_002668072.1"/>
</dbReference>
<reference evidence="2 3" key="1">
    <citation type="journal article" date="2010" name="Cell">
        <title>The genome of Naegleria gruberi illuminates early eukaryotic versatility.</title>
        <authorList>
            <person name="Fritz-Laylin L.K."/>
            <person name="Prochnik S.E."/>
            <person name="Ginger M.L."/>
            <person name="Dacks J.B."/>
            <person name="Carpenter M.L."/>
            <person name="Field M.C."/>
            <person name="Kuo A."/>
            <person name="Paredez A."/>
            <person name="Chapman J."/>
            <person name="Pham J."/>
            <person name="Shu S."/>
            <person name="Neupane R."/>
            <person name="Cipriano M."/>
            <person name="Mancuso J."/>
            <person name="Tu H."/>
            <person name="Salamov A."/>
            <person name="Lindquist E."/>
            <person name="Shapiro H."/>
            <person name="Lucas S."/>
            <person name="Grigoriev I.V."/>
            <person name="Cande W.Z."/>
            <person name="Fulton C."/>
            <person name="Rokhsar D.S."/>
            <person name="Dawson S.C."/>
        </authorList>
    </citation>
    <scope>NUCLEOTIDE SEQUENCE [LARGE SCALE GENOMIC DNA]</scope>
    <source>
        <strain evidence="2 3">NEG-M</strain>
    </source>
</reference>
<proteinExistence type="predicted"/>
<dbReference type="GeneID" id="8858700"/>